<evidence type="ECO:0000256" key="1">
    <source>
        <dbReference type="PROSITE-ProRule" id="PRU00047"/>
    </source>
</evidence>
<dbReference type="GO" id="GO:0003676">
    <property type="term" value="F:nucleic acid binding"/>
    <property type="evidence" value="ECO:0007669"/>
    <property type="project" value="InterPro"/>
</dbReference>
<gene>
    <name evidence="4" type="ORF">RF11_12056</name>
</gene>
<evidence type="ECO:0000313" key="5">
    <source>
        <dbReference type="Proteomes" id="UP000031668"/>
    </source>
</evidence>
<keyword evidence="1" id="KW-0479">Metal-binding</keyword>
<dbReference type="AlphaFoldDB" id="A0A0C2MNH6"/>
<feature type="region of interest" description="Disordered" evidence="2">
    <location>
        <begin position="28"/>
        <end position="53"/>
    </location>
</feature>
<evidence type="ECO:0000259" key="3">
    <source>
        <dbReference type="PROSITE" id="PS50158"/>
    </source>
</evidence>
<dbReference type="InterPro" id="IPR050951">
    <property type="entry name" value="Retrovirus_Pol_polyprotein"/>
</dbReference>
<dbReference type="EMBL" id="JWZT01002710">
    <property type="protein sequence ID" value="KII68781.1"/>
    <property type="molecule type" value="Genomic_DNA"/>
</dbReference>
<dbReference type="SMART" id="SM00343">
    <property type="entry name" value="ZnF_C2HC"/>
    <property type="match status" value="2"/>
</dbReference>
<dbReference type="InterPro" id="IPR021109">
    <property type="entry name" value="Peptidase_aspartic_dom_sf"/>
</dbReference>
<evidence type="ECO:0000313" key="4">
    <source>
        <dbReference type="EMBL" id="KII68781.1"/>
    </source>
</evidence>
<dbReference type="SUPFAM" id="SSF50630">
    <property type="entry name" value="Acid proteases"/>
    <property type="match status" value="1"/>
</dbReference>
<dbReference type="Proteomes" id="UP000031668">
    <property type="component" value="Unassembled WGS sequence"/>
</dbReference>
<dbReference type="PANTHER" id="PTHR37984">
    <property type="entry name" value="PROTEIN CBG26694"/>
    <property type="match status" value="1"/>
</dbReference>
<comment type="caution">
    <text evidence="4">The sequence shown here is derived from an EMBL/GenBank/DDBJ whole genome shotgun (WGS) entry which is preliminary data.</text>
</comment>
<dbReference type="Pfam" id="PF13650">
    <property type="entry name" value="Asp_protease_2"/>
    <property type="match status" value="1"/>
</dbReference>
<dbReference type="InterPro" id="IPR036875">
    <property type="entry name" value="Znf_CCHC_sf"/>
</dbReference>
<dbReference type="OrthoDB" id="5973823at2759"/>
<name>A0A0C2MNH6_THEKT</name>
<dbReference type="OMA" id="HYANDEG"/>
<keyword evidence="5" id="KW-1185">Reference proteome</keyword>
<reference evidence="4 5" key="1">
    <citation type="journal article" date="2014" name="Genome Biol. Evol.">
        <title>The genome of the myxosporean Thelohanellus kitauei shows adaptations to nutrient acquisition within its fish host.</title>
        <authorList>
            <person name="Yang Y."/>
            <person name="Xiong J."/>
            <person name="Zhou Z."/>
            <person name="Huo F."/>
            <person name="Miao W."/>
            <person name="Ran C."/>
            <person name="Liu Y."/>
            <person name="Zhang J."/>
            <person name="Feng J."/>
            <person name="Wang M."/>
            <person name="Wang M."/>
            <person name="Wang L."/>
            <person name="Yao B."/>
        </authorList>
    </citation>
    <scope>NUCLEOTIDE SEQUENCE [LARGE SCALE GENOMIC DNA]</scope>
    <source>
        <strain evidence="4">Wuqing</strain>
    </source>
</reference>
<proteinExistence type="predicted"/>
<dbReference type="CDD" id="cd00303">
    <property type="entry name" value="retropepsin_like"/>
    <property type="match status" value="1"/>
</dbReference>
<evidence type="ECO:0000256" key="2">
    <source>
        <dbReference type="SAM" id="MobiDB-lite"/>
    </source>
</evidence>
<dbReference type="PROSITE" id="PS50158">
    <property type="entry name" value="ZF_CCHC"/>
    <property type="match status" value="1"/>
</dbReference>
<dbReference type="Gene3D" id="4.10.60.10">
    <property type="entry name" value="Zinc finger, CCHC-type"/>
    <property type="match status" value="1"/>
</dbReference>
<dbReference type="PANTHER" id="PTHR37984:SF9">
    <property type="entry name" value="INTEGRASE CATALYTIC DOMAIN-CONTAINING PROTEIN"/>
    <property type="match status" value="1"/>
</dbReference>
<organism evidence="4 5">
    <name type="scientific">Thelohanellus kitauei</name>
    <name type="common">Myxosporean</name>
    <dbReference type="NCBI Taxonomy" id="669202"/>
    <lineage>
        <taxon>Eukaryota</taxon>
        <taxon>Metazoa</taxon>
        <taxon>Cnidaria</taxon>
        <taxon>Myxozoa</taxon>
        <taxon>Myxosporea</taxon>
        <taxon>Bivalvulida</taxon>
        <taxon>Platysporina</taxon>
        <taxon>Myxobolidae</taxon>
        <taxon>Thelohanellus</taxon>
    </lineage>
</organism>
<feature type="domain" description="CCHC-type" evidence="3">
    <location>
        <begin position="171"/>
        <end position="185"/>
    </location>
</feature>
<dbReference type="SUPFAM" id="SSF57756">
    <property type="entry name" value="Retrovirus zinc finger-like domains"/>
    <property type="match status" value="1"/>
</dbReference>
<accession>A0A0C2MNH6</accession>
<protein>
    <recommendedName>
        <fullName evidence="3">CCHC-type domain-containing protein</fullName>
    </recommendedName>
</protein>
<dbReference type="GO" id="GO:0008270">
    <property type="term" value="F:zinc ion binding"/>
    <property type="evidence" value="ECO:0007669"/>
    <property type="project" value="UniProtKB-KW"/>
</dbReference>
<sequence>MPTFDDLLSKLKYTQIFSKIDLPEAYHPNTLSERPQHLPESAPGSNEFKRDFLPGSLSPKDYQMIRERMGGDTDRLRIAASHCSYGEHMNEMLRDQSLWALIKTTSKRNFSLGLRGARSLSNNTSEVIHSEWERAEIMKIAGRFKKPNACLRCGQEGFHQKYEDCPALKAKCNACGKIGHYAKMCLSKGNSNRLKYSDKFSKYYSLRLWLNTLRQETKPIRIKVNINGNSTTMLCDTGANISCIDKTLWESLNTPLRKISARVTGYMGNEIPILGYASVETFQYSVLTGSMHLE</sequence>
<keyword evidence="1" id="KW-0862">Zinc</keyword>
<keyword evidence="1" id="KW-0863">Zinc-finger</keyword>
<dbReference type="InterPro" id="IPR001878">
    <property type="entry name" value="Znf_CCHC"/>
</dbReference>
<dbReference type="Gene3D" id="2.40.70.10">
    <property type="entry name" value="Acid Proteases"/>
    <property type="match status" value="1"/>
</dbReference>